<dbReference type="EMBL" id="BOPD01000011">
    <property type="protein sequence ID" value="GIJ32736.1"/>
    <property type="molecule type" value="Genomic_DNA"/>
</dbReference>
<accession>A0A9W5XIU7</accession>
<reference evidence="2" key="1">
    <citation type="submission" date="2021-01" db="EMBL/GenBank/DDBJ databases">
        <title>Whole genome shotgun sequence of Verrucosispora sediminis NBRC 107745.</title>
        <authorList>
            <person name="Komaki H."/>
            <person name="Tamura T."/>
        </authorList>
    </citation>
    <scope>NUCLEOTIDE SEQUENCE</scope>
    <source>
        <strain evidence="2">NBRC 107745</strain>
    </source>
</reference>
<dbReference type="SUPFAM" id="SSF51735">
    <property type="entry name" value="NAD(P)-binding Rossmann-fold domains"/>
    <property type="match status" value="1"/>
</dbReference>
<dbReference type="PANTHER" id="PTHR12126">
    <property type="entry name" value="NADH-UBIQUINONE OXIDOREDUCTASE 39 KDA SUBUNIT-RELATED"/>
    <property type="match status" value="1"/>
</dbReference>
<evidence type="ECO:0000313" key="3">
    <source>
        <dbReference type="Proteomes" id="UP000607311"/>
    </source>
</evidence>
<sequence>MNDAATNAPVLVTGGTGTLGGHVLPRLSAAGHTVRVLSRKTHRGVDGVEYVTGDLLRDEGIEPAVDGVHTLLHLAGGPKGDDRATASLMRAAARAGVRHVVYISVIGAGRVPIGYFEAKHGAERAVSESDVPWTTLRAAQFHDLVYTVVRKLAALPIVPDPRVIRFQPVDSRDVADRLVDLVQGVSSGLVPELAGPQVYPLAELIRSYLAARGGNRPFLPVPVPGAVGRAYRHGHNLTVDGVTVGTRTWEDYLAEKLR</sequence>
<keyword evidence="3" id="KW-1185">Reference proteome</keyword>
<comment type="caution">
    <text evidence="2">The sequence shown here is derived from an EMBL/GenBank/DDBJ whole genome shotgun (WGS) entry which is preliminary data.</text>
</comment>
<dbReference type="PANTHER" id="PTHR12126:SF11">
    <property type="entry name" value="NADH DEHYDROGENASE [UBIQUINONE] 1 ALPHA SUBCOMPLEX SUBUNIT 9, MITOCHONDRIAL"/>
    <property type="match status" value="1"/>
</dbReference>
<organism evidence="2 3">
    <name type="scientific">Micromonospora sediminimaris</name>
    <dbReference type="NCBI Taxonomy" id="547162"/>
    <lineage>
        <taxon>Bacteria</taxon>
        <taxon>Bacillati</taxon>
        <taxon>Actinomycetota</taxon>
        <taxon>Actinomycetes</taxon>
        <taxon>Micromonosporales</taxon>
        <taxon>Micromonosporaceae</taxon>
        <taxon>Micromonospora</taxon>
    </lineage>
</organism>
<name>A0A9W5XIU7_9ACTN</name>
<evidence type="ECO:0000259" key="1">
    <source>
        <dbReference type="Pfam" id="PF13460"/>
    </source>
</evidence>
<feature type="domain" description="NAD(P)-binding" evidence="1">
    <location>
        <begin position="14"/>
        <end position="145"/>
    </location>
</feature>
<dbReference type="InterPro" id="IPR051207">
    <property type="entry name" value="ComplexI_NDUFA9_subunit"/>
</dbReference>
<dbReference type="GO" id="GO:0044877">
    <property type="term" value="F:protein-containing complex binding"/>
    <property type="evidence" value="ECO:0007669"/>
    <property type="project" value="TreeGrafter"/>
</dbReference>
<dbReference type="InterPro" id="IPR036291">
    <property type="entry name" value="NAD(P)-bd_dom_sf"/>
</dbReference>
<dbReference type="RefSeq" id="WP_093406034.1">
    <property type="nucleotide sequence ID" value="NZ_BOPD01000011.1"/>
</dbReference>
<dbReference type="InterPro" id="IPR016040">
    <property type="entry name" value="NAD(P)-bd_dom"/>
</dbReference>
<dbReference type="AlphaFoldDB" id="A0A9W5XIU7"/>
<evidence type="ECO:0000313" key="2">
    <source>
        <dbReference type="EMBL" id="GIJ32736.1"/>
    </source>
</evidence>
<dbReference type="OrthoDB" id="9771302at2"/>
<gene>
    <name evidence="2" type="ORF">Vse01_18840</name>
</gene>
<dbReference type="Proteomes" id="UP000607311">
    <property type="component" value="Unassembled WGS sequence"/>
</dbReference>
<proteinExistence type="predicted"/>
<dbReference type="Pfam" id="PF13460">
    <property type="entry name" value="NAD_binding_10"/>
    <property type="match status" value="1"/>
</dbReference>
<protein>
    <submittedName>
        <fullName evidence="2">NmrA family transcriptional regulator</fullName>
    </submittedName>
</protein>
<dbReference type="Gene3D" id="3.40.50.720">
    <property type="entry name" value="NAD(P)-binding Rossmann-like Domain"/>
    <property type="match status" value="1"/>
</dbReference>